<evidence type="ECO:0000313" key="1">
    <source>
        <dbReference type="EMBL" id="MFD0930579.1"/>
    </source>
</evidence>
<proteinExistence type="predicted"/>
<organism evidence="1 2">
    <name type="scientific">Methylophilus glucosoxydans</name>
    <dbReference type="NCBI Taxonomy" id="752553"/>
    <lineage>
        <taxon>Bacteria</taxon>
        <taxon>Pseudomonadati</taxon>
        <taxon>Pseudomonadota</taxon>
        <taxon>Betaproteobacteria</taxon>
        <taxon>Nitrosomonadales</taxon>
        <taxon>Methylophilaceae</taxon>
        <taxon>Methylophilus</taxon>
    </lineage>
</organism>
<sequence length="113" mass="13231">MIEQLYANLSVAEQQRVIRAERFERHDEPSLQATKIHGYAADGGKCFYYHSFVLSEEGFDIDEFPLRIDVYYERVMAWRLKDGGWLKTTTISDQLDACQPRFHTRPAEWVASL</sequence>
<name>A0ABW3GIZ2_9PROT</name>
<reference evidence="2" key="1">
    <citation type="journal article" date="2019" name="Int. J. Syst. Evol. Microbiol.">
        <title>The Global Catalogue of Microorganisms (GCM) 10K type strain sequencing project: providing services to taxonomists for standard genome sequencing and annotation.</title>
        <authorList>
            <consortium name="The Broad Institute Genomics Platform"/>
            <consortium name="The Broad Institute Genome Sequencing Center for Infectious Disease"/>
            <person name="Wu L."/>
            <person name="Ma J."/>
        </authorList>
    </citation>
    <scope>NUCLEOTIDE SEQUENCE [LARGE SCALE GENOMIC DNA]</scope>
    <source>
        <strain evidence="2">CCUG 59685</strain>
    </source>
</reference>
<protein>
    <submittedName>
        <fullName evidence="1">Uncharacterized protein</fullName>
    </submittedName>
</protein>
<dbReference type="Proteomes" id="UP001597106">
    <property type="component" value="Unassembled WGS sequence"/>
</dbReference>
<accession>A0ABW3GIZ2</accession>
<comment type="caution">
    <text evidence="1">The sequence shown here is derived from an EMBL/GenBank/DDBJ whole genome shotgun (WGS) entry which is preliminary data.</text>
</comment>
<evidence type="ECO:0000313" key="2">
    <source>
        <dbReference type="Proteomes" id="UP001597106"/>
    </source>
</evidence>
<dbReference type="RefSeq" id="WP_275357071.1">
    <property type="nucleotide sequence ID" value="NZ_JBHTJW010000003.1"/>
</dbReference>
<dbReference type="EMBL" id="JBHTJW010000003">
    <property type="protein sequence ID" value="MFD0930579.1"/>
    <property type="molecule type" value="Genomic_DNA"/>
</dbReference>
<gene>
    <name evidence="1" type="ORF">ACFQ1T_12405</name>
</gene>
<keyword evidence="2" id="KW-1185">Reference proteome</keyword>